<accession>A0A9N8E3W9</accession>
<dbReference type="GO" id="GO:0008270">
    <property type="term" value="F:zinc ion binding"/>
    <property type="evidence" value="ECO:0007669"/>
    <property type="project" value="UniProtKB-KW"/>
</dbReference>
<keyword evidence="1" id="KW-0862">Zinc</keyword>
<protein>
    <recommendedName>
        <fullName evidence="2">RING-type domain-containing protein</fullName>
    </recommendedName>
</protein>
<keyword evidence="1" id="KW-0479">Metal-binding</keyword>
<gene>
    <name evidence="3" type="ORF">SEMRO_477_G150671.1</name>
</gene>
<comment type="caution">
    <text evidence="3">The sequence shown here is derived from an EMBL/GenBank/DDBJ whole genome shotgun (WGS) entry which is preliminary data.</text>
</comment>
<proteinExistence type="predicted"/>
<name>A0A9N8E3W9_9STRA</name>
<feature type="domain" description="RING-type" evidence="2">
    <location>
        <begin position="7"/>
        <end position="72"/>
    </location>
</feature>
<dbReference type="PROSITE" id="PS50089">
    <property type="entry name" value="ZF_RING_2"/>
    <property type="match status" value="1"/>
</dbReference>
<organism evidence="3 4">
    <name type="scientific">Seminavis robusta</name>
    <dbReference type="NCBI Taxonomy" id="568900"/>
    <lineage>
        <taxon>Eukaryota</taxon>
        <taxon>Sar</taxon>
        <taxon>Stramenopiles</taxon>
        <taxon>Ochrophyta</taxon>
        <taxon>Bacillariophyta</taxon>
        <taxon>Bacillariophyceae</taxon>
        <taxon>Bacillariophycidae</taxon>
        <taxon>Naviculales</taxon>
        <taxon>Naviculaceae</taxon>
        <taxon>Seminavis</taxon>
    </lineage>
</organism>
<dbReference type="Proteomes" id="UP001153069">
    <property type="component" value="Unassembled WGS sequence"/>
</dbReference>
<dbReference type="InterPro" id="IPR001841">
    <property type="entry name" value="Znf_RING"/>
</dbReference>
<dbReference type="SUPFAM" id="SSF57850">
    <property type="entry name" value="RING/U-box"/>
    <property type="match status" value="1"/>
</dbReference>
<dbReference type="Gene3D" id="3.30.40.10">
    <property type="entry name" value="Zinc/RING finger domain, C3HC4 (zinc finger)"/>
    <property type="match status" value="1"/>
</dbReference>
<dbReference type="AlphaFoldDB" id="A0A9N8E3W9"/>
<dbReference type="EMBL" id="CAICTM010000476">
    <property type="protein sequence ID" value="CAB9511264.1"/>
    <property type="molecule type" value="Genomic_DNA"/>
</dbReference>
<keyword evidence="1" id="KW-0863">Zinc-finger</keyword>
<sequence>MCPDPNCPVCRQVTMVADTTNVACCVSGCDFTDGSIVALFPCKHMCCSGCVNDLFRYFERKPNSDWVCPVCRANVEPMEAVVAQNFKVPTGDANDPVVV</sequence>
<evidence type="ECO:0000313" key="3">
    <source>
        <dbReference type="EMBL" id="CAB9511264.1"/>
    </source>
</evidence>
<dbReference type="OrthoDB" id="8062037at2759"/>
<keyword evidence="4" id="KW-1185">Reference proteome</keyword>
<dbReference type="InterPro" id="IPR013083">
    <property type="entry name" value="Znf_RING/FYVE/PHD"/>
</dbReference>
<evidence type="ECO:0000313" key="4">
    <source>
        <dbReference type="Proteomes" id="UP001153069"/>
    </source>
</evidence>
<evidence type="ECO:0000256" key="1">
    <source>
        <dbReference type="PROSITE-ProRule" id="PRU00175"/>
    </source>
</evidence>
<evidence type="ECO:0000259" key="2">
    <source>
        <dbReference type="PROSITE" id="PS50089"/>
    </source>
</evidence>
<reference evidence="3" key="1">
    <citation type="submission" date="2020-06" db="EMBL/GenBank/DDBJ databases">
        <authorList>
            <consortium name="Plant Systems Biology data submission"/>
        </authorList>
    </citation>
    <scope>NUCLEOTIDE SEQUENCE</scope>
    <source>
        <strain evidence="3">D6</strain>
    </source>
</reference>